<proteinExistence type="predicted"/>
<keyword evidence="1" id="KW-1133">Transmembrane helix</keyword>
<reference evidence="2 3" key="1">
    <citation type="submission" date="2024-06" db="EMBL/GenBank/DDBJ databases">
        <title>The Natural Products Discovery Center: Release of the First 8490 Sequenced Strains for Exploring Actinobacteria Biosynthetic Diversity.</title>
        <authorList>
            <person name="Kalkreuter E."/>
            <person name="Kautsar S.A."/>
            <person name="Yang D."/>
            <person name="Bader C.D."/>
            <person name="Teijaro C.N."/>
            <person name="Fluegel L."/>
            <person name="Davis C.M."/>
            <person name="Simpson J.R."/>
            <person name="Lauterbach L."/>
            <person name="Steele A.D."/>
            <person name="Gui C."/>
            <person name="Meng S."/>
            <person name="Li G."/>
            <person name="Viehrig K."/>
            <person name="Ye F."/>
            <person name="Su P."/>
            <person name="Kiefer A.F."/>
            <person name="Nichols A."/>
            <person name="Cepeda A.J."/>
            <person name="Yan W."/>
            <person name="Fan B."/>
            <person name="Jiang Y."/>
            <person name="Adhikari A."/>
            <person name="Zheng C.-J."/>
            <person name="Schuster L."/>
            <person name="Cowan T.M."/>
            <person name="Smanski M.J."/>
            <person name="Chevrette M.G."/>
            <person name="De Carvalho L.P.S."/>
            <person name="Shen B."/>
        </authorList>
    </citation>
    <scope>NUCLEOTIDE SEQUENCE [LARGE SCALE GENOMIC DNA]</scope>
    <source>
        <strain evidence="2 3">NPDC049574</strain>
    </source>
</reference>
<feature type="transmembrane region" description="Helical" evidence="1">
    <location>
        <begin position="73"/>
        <end position="93"/>
    </location>
</feature>
<organism evidence="2 3">
    <name type="scientific">Nonomuraea bangladeshensis</name>
    <dbReference type="NCBI Taxonomy" id="404385"/>
    <lineage>
        <taxon>Bacteria</taxon>
        <taxon>Bacillati</taxon>
        <taxon>Actinomycetota</taxon>
        <taxon>Actinomycetes</taxon>
        <taxon>Streptosporangiales</taxon>
        <taxon>Streptosporangiaceae</taxon>
        <taxon>Nonomuraea</taxon>
    </lineage>
</organism>
<keyword evidence="3" id="KW-1185">Reference proteome</keyword>
<evidence type="ECO:0000313" key="3">
    <source>
        <dbReference type="Proteomes" id="UP001552427"/>
    </source>
</evidence>
<dbReference type="RefSeq" id="WP_364459751.1">
    <property type="nucleotide sequence ID" value="NZ_JBFARM010000013.1"/>
</dbReference>
<keyword evidence="1" id="KW-0472">Membrane</keyword>
<feature type="transmembrane region" description="Helical" evidence="1">
    <location>
        <begin position="35"/>
        <end position="52"/>
    </location>
</feature>
<protein>
    <recommendedName>
        <fullName evidence="4">DUF1109 domain-containing protein</fullName>
    </recommendedName>
</protein>
<name>A0ABV3HFS8_9ACTN</name>
<dbReference type="Proteomes" id="UP001552427">
    <property type="component" value="Unassembled WGS sequence"/>
</dbReference>
<evidence type="ECO:0000313" key="2">
    <source>
        <dbReference type="EMBL" id="MEV4291364.1"/>
    </source>
</evidence>
<evidence type="ECO:0008006" key="4">
    <source>
        <dbReference type="Google" id="ProtNLM"/>
    </source>
</evidence>
<accession>A0ABV3HFS8</accession>
<keyword evidence="1" id="KW-0812">Transmembrane</keyword>
<evidence type="ECO:0000256" key="1">
    <source>
        <dbReference type="SAM" id="Phobius"/>
    </source>
</evidence>
<dbReference type="EMBL" id="JBFARM010000013">
    <property type="protein sequence ID" value="MEV4291364.1"/>
    <property type="molecule type" value="Genomic_DNA"/>
</dbReference>
<comment type="caution">
    <text evidence="2">The sequence shown here is derived from an EMBL/GenBank/DDBJ whole genome shotgun (WGS) entry which is preliminary data.</text>
</comment>
<gene>
    <name evidence="2" type="ORF">AB0K40_38165</name>
</gene>
<sequence length="192" mass="21053">MINKPPGLPFLVVFSAAAAALLAGASHPSWSKLDAFLYGLPAGFLLLTYWAMRMAWADHKGTVPDGVFTRSLMPCYISAVVLLALATGAPSWVRFTISEPGMEAYVKAVNENPAHEQPCQWAGLYHACDGTRHENDSTGEGGVEFAVRDPFLPDGRGFLWLPSGEPGEYTDGDGHYTHLTGHWYSYRYDPSW</sequence>